<protein>
    <submittedName>
        <fullName evidence="1">Uncharacterized protein</fullName>
    </submittedName>
</protein>
<proteinExistence type="predicted"/>
<evidence type="ECO:0000313" key="1">
    <source>
        <dbReference type="EMBL" id="QHU16967.1"/>
    </source>
</evidence>
<reference evidence="1" key="1">
    <citation type="journal article" date="2020" name="Nature">
        <title>Giant virus diversity and host interactions through global metagenomics.</title>
        <authorList>
            <person name="Schulz F."/>
            <person name="Roux S."/>
            <person name="Paez-Espino D."/>
            <person name="Jungbluth S."/>
            <person name="Walsh D.A."/>
            <person name="Denef V.J."/>
            <person name="McMahon K.D."/>
            <person name="Konstantinidis K.T."/>
            <person name="Eloe-Fadrosh E.A."/>
            <person name="Kyrpides N.C."/>
            <person name="Woyke T."/>
        </authorList>
    </citation>
    <scope>NUCLEOTIDE SEQUENCE</scope>
    <source>
        <strain evidence="1">GVMAG-S-3300012000-53</strain>
    </source>
</reference>
<dbReference type="AlphaFoldDB" id="A0A6C0KJH0"/>
<sequence>MRWLFYVSLLIGAFATKNRACSKCKFYIPAIYNEQYDMGSYMGRCSKFKEVDKDSQAIVYRFAAKARYNEFECGSEGKHFANDSSGGENTIGLV</sequence>
<accession>A0A6C0KJH0</accession>
<dbReference type="EMBL" id="MN740893">
    <property type="protein sequence ID" value="QHU16967.1"/>
    <property type="molecule type" value="Genomic_DNA"/>
</dbReference>
<name>A0A6C0KJH0_9ZZZZ</name>
<organism evidence="1">
    <name type="scientific">viral metagenome</name>
    <dbReference type="NCBI Taxonomy" id="1070528"/>
    <lineage>
        <taxon>unclassified sequences</taxon>
        <taxon>metagenomes</taxon>
        <taxon>organismal metagenomes</taxon>
    </lineage>
</organism>